<evidence type="ECO:0000256" key="2">
    <source>
        <dbReference type="SAM" id="Phobius"/>
    </source>
</evidence>
<accession>A0A1I4I8F6</accession>
<feature type="region of interest" description="Disordered" evidence="1">
    <location>
        <begin position="1"/>
        <end position="25"/>
    </location>
</feature>
<gene>
    <name evidence="3" type="ORF">SAMN04487950_4024</name>
</gene>
<feature type="transmembrane region" description="Helical" evidence="2">
    <location>
        <begin position="175"/>
        <end position="198"/>
    </location>
</feature>
<evidence type="ECO:0000313" key="4">
    <source>
        <dbReference type="Proteomes" id="UP000199607"/>
    </source>
</evidence>
<reference evidence="4" key="1">
    <citation type="submission" date="2016-10" db="EMBL/GenBank/DDBJ databases">
        <authorList>
            <person name="Varghese N."/>
            <person name="Submissions S."/>
        </authorList>
    </citation>
    <scope>NUCLEOTIDE SEQUENCE [LARGE SCALE GENOMIC DNA]</scope>
    <source>
        <strain evidence="4">CGMCC 1.7738</strain>
    </source>
</reference>
<feature type="transmembrane region" description="Helical" evidence="2">
    <location>
        <begin position="149"/>
        <end position="169"/>
    </location>
</feature>
<protein>
    <submittedName>
        <fullName evidence="3">Putative integral membrane protein</fullName>
    </submittedName>
</protein>
<dbReference type="RefSeq" id="WP_177197713.1">
    <property type="nucleotide sequence ID" value="NZ_FOTC01000007.1"/>
</dbReference>
<feature type="transmembrane region" description="Helical" evidence="2">
    <location>
        <begin position="108"/>
        <end position="128"/>
    </location>
</feature>
<dbReference type="STRING" id="553466.SAMN04487950_4024"/>
<feature type="compositionally biased region" description="Basic and acidic residues" evidence="1">
    <location>
        <begin position="16"/>
        <end position="25"/>
    </location>
</feature>
<evidence type="ECO:0000313" key="3">
    <source>
        <dbReference type="EMBL" id="SFL50323.1"/>
    </source>
</evidence>
<keyword evidence="2" id="KW-0472">Membrane</keyword>
<keyword evidence="2" id="KW-0812">Transmembrane</keyword>
<keyword evidence="4" id="KW-1185">Reference proteome</keyword>
<sequence length="201" mass="21452">MGAGDDDERVGNSETRGGERPTRPKVDDLLDELEVLEAKVHAPEAKEQLAETIRLARRLDTRGPFGNVVTSFDRTDAAEALVGSVVFGIPMLVESGTLEVGTFVASHVGYLLGTLAFTVALVYGLLYVADFQEVKIVDPVFGLVPRRMVGVLTISVVTATMLMTAWGRVDWSTPWLAACQVSVCFVAMAIGAALGDILPGT</sequence>
<dbReference type="InterPro" id="IPR024464">
    <property type="entry name" value="DUF2391"/>
</dbReference>
<dbReference type="Proteomes" id="UP000199607">
    <property type="component" value="Unassembled WGS sequence"/>
</dbReference>
<keyword evidence="2" id="KW-1133">Transmembrane helix</keyword>
<proteinExistence type="predicted"/>
<organism evidence="3 4">
    <name type="scientific">Halogranum rubrum</name>
    <dbReference type="NCBI Taxonomy" id="553466"/>
    <lineage>
        <taxon>Archaea</taxon>
        <taxon>Methanobacteriati</taxon>
        <taxon>Methanobacteriota</taxon>
        <taxon>Stenosarchaea group</taxon>
        <taxon>Halobacteria</taxon>
        <taxon>Halobacteriales</taxon>
        <taxon>Haloferacaceae</taxon>
    </lineage>
</organism>
<dbReference type="EMBL" id="FOTC01000007">
    <property type="protein sequence ID" value="SFL50323.1"/>
    <property type="molecule type" value="Genomic_DNA"/>
</dbReference>
<name>A0A1I4I8F6_9EURY</name>
<evidence type="ECO:0000256" key="1">
    <source>
        <dbReference type="SAM" id="MobiDB-lite"/>
    </source>
</evidence>
<dbReference type="AlphaFoldDB" id="A0A1I4I8F6"/>
<dbReference type="Pfam" id="PF09622">
    <property type="entry name" value="DUF2391"/>
    <property type="match status" value="1"/>
</dbReference>